<dbReference type="EMBL" id="RRYP01002902">
    <property type="protein sequence ID" value="TNV84314.1"/>
    <property type="molecule type" value="Genomic_DNA"/>
</dbReference>
<accession>A0A8J8P1A8</accession>
<evidence type="ECO:0000313" key="1">
    <source>
        <dbReference type="EMBL" id="TNV84314.1"/>
    </source>
</evidence>
<dbReference type="Proteomes" id="UP000785679">
    <property type="component" value="Unassembled WGS sequence"/>
</dbReference>
<proteinExistence type="predicted"/>
<sequence>MNQYPYGHPLDSVGEFDFLDNNYSVQNEEASVSKYFFDICNDFGDDCKIQPQDQKQCEGLGKSSYHNNFNNIRDNIITQDTKKNTIFQQIVGEQPIVGKNLEAKNFVHSNENPLSNNSKFKMQKSTENINLENIAQVNNYSQKDNPALKGWFFQEQSEAQSDQDQYIAHEISINLEADDEQSNSEQTYNQGKLVNNQCFNILTKSYNQQKLGLKFPILSEFQRKASNPHLDLVQQKNYYLDKNCSWSNARK</sequence>
<protein>
    <submittedName>
        <fullName evidence="1">Uncharacterized protein</fullName>
    </submittedName>
</protein>
<dbReference type="AlphaFoldDB" id="A0A8J8P1A8"/>
<comment type="caution">
    <text evidence="1">The sequence shown here is derived from an EMBL/GenBank/DDBJ whole genome shotgun (WGS) entry which is preliminary data.</text>
</comment>
<reference evidence="1" key="1">
    <citation type="submission" date="2019-06" db="EMBL/GenBank/DDBJ databases">
        <authorList>
            <person name="Zheng W."/>
        </authorList>
    </citation>
    <scope>NUCLEOTIDE SEQUENCE</scope>
    <source>
        <strain evidence="1">QDHG01</strain>
    </source>
</reference>
<organism evidence="1 2">
    <name type="scientific">Halteria grandinella</name>
    <dbReference type="NCBI Taxonomy" id="5974"/>
    <lineage>
        <taxon>Eukaryota</taxon>
        <taxon>Sar</taxon>
        <taxon>Alveolata</taxon>
        <taxon>Ciliophora</taxon>
        <taxon>Intramacronucleata</taxon>
        <taxon>Spirotrichea</taxon>
        <taxon>Stichotrichia</taxon>
        <taxon>Sporadotrichida</taxon>
        <taxon>Halteriidae</taxon>
        <taxon>Halteria</taxon>
    </lineage>
</organism>
<name>A0A8J8P1A8_HALGN</name>
<keyword evidence="2" id="KW-1185">Reference proteome</keyword>
<gene>
    <name evidence="1" type="ORF">FGO68_gene1781</name>
</gene>
<evidence type="ECO:0000313" key="2">
    <source>
        <dbReference type="Proteomes" id="UP000785679"/>
    </source>
</evidence>